<dbReference type="AlphaFoldDB" id="A0A4P7GII4"/>
<organism evidence="2 3">
    <name type="scientific">Nocardioides euryhalodurans</name>
    <dbReference type="NCBI Taxonomy" id="2518370"/>
    <lineage>
        <taxon>Bacteria</taxon>
        <taxon>Bacillati</taxon>
        <taxon>Actinomycetota</taxon>
        <taxon>Actinomycetes</taxon>
        <taxon>Propionibacteriales</taxon>
        <taxon>Nocardioidaceae</taxon>
        <taxon>Nocardioides</taxon>
    </lineage>
</organism>
<proteinExistence type="predicted"/>
<feature type="transmembrane region" description="Helical" evidence="1">
    <location>
        <begin position="29"/>
        <end position="49"/>
    </location>
</feature>
<dbReference type="KEGG" id="noy:EXE57_04280"/>
<keyword evidence="1" id="KW-0812">Transmembrane</keyword>
<dbReference type="EMBL" id="CP038267">
    <property type="protein sequence ID" value="QBR91574.1"/>
    <property type="molecule type" value="Genomic_DNA"/>
</dbReference>
<dbReference type="Proteomes" id="UP000294894">
    <property type="component" value="Chromosome"/>
</dbReference>
<keyword evidence="1" id="KW-0472">Membrane</keyword>
<evidence type="ECO:0000313" key="2">
    <source>
        <dbReference type="EMBL" id="QBR91574.1"/>
    </source>
</evidence>
<sequence length="90" mass="9429">MMATAMHDQSSAQSGRDGWASRVLVREMWATLAIIAMWVAVLFVGVYGGDATFQSVDSSSSTIPSGVLVALFAAIGTGSVAKRVFGRTSE</sequence>
<protein>
    <submittedName>
        <fullName evidence="2">Uncharacterized protein</fullName>
    </submittedName>
</protein>
<accession>A0A4P7GII4</accession>
<keyword evidence="3" id="KW-1185">Reference proteome</keyword>
<keyword evidence="1" id="KW-1133">Transmembrane helix</keyword>
<reference evidence="2 3" key="1">
    <citation type="submission" date="2019-03" db="EMBL/GenBank/DDBJ databases">
        <title>Three New Species of Nocardioides, Nocardioides euryhalodurans sp. nov., Nocardioides seonyuensis sp. nov. and Nocardioides eburneoflavus sp. nov., Iolated from Soil.</title>
        <authorList>
            <person name="Roh S.G."/>
            <person name="Lee C."/>
            <person name="Kim M.-K."/>
            <person name="Kim S.B."/>
        </authorList>
    </citation>
    <scope>NUCLEOTIDE SEQUENCE [LARGE SCALE GENOMIC DNA]</scope>
    <source>
        <strain evidence="2 3">MMS17-SY117</strain>
    </source>
</reference>
<gene>
    <name evidence="2" type="ORF">EXE57_04280</name>
</gene>
<dbReference type="OrthoDB" id="9846934at2"/>
<feature type="transmembrane region" description="Helical" evidence="1">
    <location>
        <begin position="61"/>
        <end position="81"/>
    </location>
</feature>
<name>A0A4P7GII4_9ACTN</name>
<evidence type="ECO:0000256" key="1">
    <source>
        <dbReference type="SAM" id="Phobius"/>
    </source>
</evidence>
<dbReference type="RefSeq" id="WP_135074325.1">
    <property type="nucleotide sequence ID" value="NZ_CP038267.1"/>
</dbReference>
<evidence type="ECO:0000313" key="3">
    <source>
        <dbReference type="Proteomes" id="UP000294894"/>
    </source>
</evidence>